<keyword evidence="2 4" id="KW-0479">Metal-binding</keyword>
<evidence type="ECO:0000256" key="2">
    <source>
        <dbReference type="ARBA" id="ARBA00022723"/>
    </source>
</evidence>
<dbReference type="HAMAP" id="MF_02095">
    <property type="entry name" value="CysQ"/>
    <property type="match status" value="1"/>
</dbReference>
<evidence type="ECO:0000256" key="4">
    <source>
        <dbReference type="HAMAP-Rule" id="MF_02095"/>
    </source>
</evidence>
<dbReference type="InterPro" id="IPR020583">
    <property type="entry name" value="Inositol_monoP_metal-BS"/>
</dbReference>
<comment type="catalytic activity">
    <reaction evidence="1 4">
        <text>adenosine 3',5'-bisphosphate + H2O = AMP + phosphate</text>
        <dbReference type="Rhea" id="RHEA:10040"/>
        <dbReference type="ChEBI" id="CHEBI:15377"/>
        <dbReference type="ChEBI" id="CHEBI:43474"/>
        <dbReference type="ChEBI" id="CHEBI:58343"/>
        <dbReference type="ChEBI" id="CHEBI:456215"/>
        <dbReference type="EC" id="3.1.3.7"/>
    </reaction>
</comment>
<evidence type="ECO:0000313" key="6">
    <source>
        <dbReference type="EMBL" id="MCW3786746.1"/>
    </source>
</evidence>
<feature type="binding site" evidence="4">
    <location>
        <position position="87"/>
    </location>
    <ligand>
        <name>Mg(2+)</name>
        <dbReference type="ChEBI" id="CHEBI:18420"/>
        <label>2</label>
    </ligand>
</feature>
<dbReference type="PANTHER" id="PTHR43028">
    <property type="entry name" value="3'(2'),5'-BISPHOSPHATE NUCLEOTIDASE 1"/>
    <property type="match status" value="1"/>
</dbReference>
<dbReference type="GO" id="GO:0005886">
    <property type="term" value="C:plasma membrane"/>
    <property type="evidence" value="ECO:0007669"/>
    <property type="project" value="UniProtKB-SubCell"/>
</dbReference>
<dbReference type="GO" id="GO:0008441">
    <property type="term" value="F:3'(2'),5'-bisphosphate nucleotidase activity"/>
    <property type="evidence" value="ECO:0007669"/>
    <property type="project" value="UniProtKB-UniRule"/>
</dbReference>
<feature type="binding site" evidence="5">
    <location>
        <position position="64"/>
    </location>
    <ligand>
        <name>Mg(2+)</name>
        <dbReference type="ChEBI" id="CHEBI:18420"/>
        <label>1</label>
        <note>catalytic</note>
    </ligand>
</feature>
<dbReference type="GO" id="GO:0050427">
    <property type="term" value="P:3'-phosphoadenosine 5'-phosphosulfate metabolic process"/>
    <property type="evidence" value="ECO:0007669"/>
    <property type="project" value="TreeGrafter"/>
</dbReference>
<feature type="binding site" evidence="5">
    <location>
        <position position="87"/>
    </location>
    <ligand>
        <name>Mg(2+)</name>
        <dbReference type="ChEBI" id="CHEBI:18420"/>
        <label>1</label>
        <note>catalytic</note>
    </ligand>
</feature>
<comment type="function">
    <text evidence="4">Converts adenosine-3',5'-bisphosphate (PAP) to AMP.</text>
</comment>
<organism evidence="6 7">
    <name type="scientific">Plebeiibacterium sediminum</name>
    <dbReference type="NCBI Taxonomy" id="2992112"/>
    <lineage>
        <taxon>Bacteria</taxon>
        <taxon>Pseudomonadati</taxon>
        <taxon>Bacteroidota</taxon>
        <taxon>Bacteroidia</taxon>
        <taxon>Marinilabiliales</taxon>
        <taxon>Marinilabiliaceae</taxon>
        <taxon>Plebeiibacterium</taxon>
    </lineage>
</organism>
<feature type="binding site" evidence="4">
    <location>
        <begin position="86"/>
        <end position="89"/>
    </location>
    <ligand>
        <name>substrate</name>
    </ligand>
</feature>
<dbReference type="SUPFAM" id="SSF56655">
    <property type="entry name" value="Carbohydrate phosphatase"/>
    <property type="match status" value="1"/>
</dbReference>
<keyword evidence="4 6" id="KW-0378">Hydrolase</keyword>
<evidence type="ECO:0000256" key="3">
    <source>
        <dbReference type="ARBA" id="ARBA00022842"/>
    </source>
</evidence>
<dbReference type="Proteomes" id="UP001209229">
    <property type="component" value="Unassembled WGS sequence"/>
</dbReference>
<keyword evidence="4" id="KW-0472">Membrane</keyword>
<keyword evidence="4" id="KW-1003">Cell membrane</keyword>
<feature type="binding site" evidence="4">
    <location>
        <position position="84"/>
    </location>
    <ligand>
        <name>Mg(2+)</name>
        <dbReference type="ChEBI" id="CHEBI:18420"/>
        <label>1</label>
    </ligand>
</feature>
<evidence type="ECO:0000256" key="1">
    <source>
        <dbReference type="ARBA" id="ARBA00001625"/>
    </source>
</evidence>
<comment type="caution">
    <text evidence="6">The sequence shown here is derived from an EMBL/GenBank/DDBJ whole genome shotgun (WGS) entry which is preliminary data.</text>
</comment>
<feature type="binding site" evidence="4">
    <location>
        <position position="86"/>
    </location>
    <ligand>
        <name>Mg(2+)</name>
        <dbReference type="ChEBI" id="CHEBI:18420"/>
        <label>1</label>
    </ligand>
</feature>
<keyword evidence="7" id="KW-1185">Reference proteome</keyword>
<feature type="binding site" evidence="4">
    <location>
        <position position="64"/>
    </location>
    <ligand>
        <name>substrate</name>
    </ligand>
</feature>
<comment type="subcellular location">
    <subcellularLocation>
        <location evidence="4">Cell membrane</location>
        <topology evidence="4">Peripheral membrane protein</topology>
        <orientation evidence="4">Cytoplasmic side</orientation>
    </subcellularLocation>
</comment>
<dbReference type="Gene3D" id="3.30.540.10">
    <property type="entry name" value="Fructose-1,6-Bisphosphatase, subunit A, domain 1"/>
    <property type="match status" value="1"/>
</dbReference>
<dbReference type="InterPro" id="IPR006240">
    <property type="entry name" value="CysQ"/>
</dbReference>
<evidence type="ECO:0000313" key="7">
    <source>
        <dbReference type="Proteomes" id="UP001209229"/>
    </source>
</evidence>
<comment type="cofactor">
    <cofactor evidence="4 5">
        <name>Mg(2+)</name>
        <dbReference type="ChEBI" id="CHEBI:18420"/>
    </cofactor>
</comment>
<dbReference type="AlphaFoldDB" id="A0AAE3M3U4"/>
<dbReference type="GO" id="GO:0000287">
    <property type="term" value="F:magnesium ion binding"/>
    <property type="evidence" value="ECO:0007669"/>
    <property type="project" value="UniProtKB-UniRule"/>
</dbReference>
<name>A0AAE3M3U4_9BACT</name>
<dbReference type="GO" id="GO:0000103">
    <property type="term" value="P:sulfate assimilation"/>
    <property type="evidence" value="ECO:0007669"/>
    <property type="project" value="TreeGrafter"/>
</dbReference>
<gene>
    <name evidence="4 6" type="primary">cysQ</name>
    <name evidence="6" type="ORF">OM075_09725</name>
</gene>
<dbReference type="RefSeq" id="WP_301190311.1">
    <property type="nucleotide sequence ID" value="NZ_JAPDPJ010000018.1"/>
</dbReference>
<protein>
    <recommendedName>
        <fullName evidence="4">3'(2'),5'-bisphosphate nucleotidase CysQ</fullName>
        <ecNumber evidence="4">3.1.3.7</ecNumber>
    </recommendedName>
    <alternativeName>
        <fullName evidence="4">3'(2'),5-bisphosphonucleoside 3'(2')-phosphohydrolase</fullName>
    </alternativeName>
    <alternativeName>
        <fullName evidence="4">3'-phosphoadenosine 5'-phosphate phosphatase</fullName>
        <shortName evidence="4">PAP phosphatase</shortName>
    </alternativeName>
</protein>
<comment type="similarity">
    <text evidence="4">Belongs to the inositol monophosphatase superfamily. CysQ family.</text>
</comment>
<dbReference type="PROSITE" id="PS00629">
    <property type="entry name" value="IMP_1"/>
    <property type="match status" value="1"/>
</dbReference>
<proteinExistence type="inferred from homology"/>
<dbReference type="CDD" id="cd01638">
    <property type="entry name" value="CysQ"/>
    <property type="match status" value="1"/>
</dbReference>
<feature type="binding site" evidence="4">
    <location>
        <position position="226"/>
    </location>
    <ligand>
        <name>Mg(2+)</name>
        <dbReference type="ChEBI" id="CHEBI:18420"/>
        <label>2</label>
    </ligand>
</feature>
<evidence type="ECO:0000256" key="5">
    <source>
        <dbReference type="PIRSR" id="PIRSR600760-2"/>
    </source>
</evidence>
<feature type="binding site" evidence="4">
    <location>
        <position position="64"/>
    </location>
    <ligand>
        <name>Mg(2+)</name>
        <dbReference type="ChEBI" id="CHEBI:18420"/>
        <label>1</label>
    </ligand>
</feature>
<feature type="binding site" evidence="4">
    <location>
        <position position="84"/>
    </location>
    <ligand>
        <name>Mg(2+)</name>
        <dbReference type="ChEBI" id="CHEBI:18420"/>
        <label>2</label>
    </ligand>
</feature>
<dbReference type="NCBIfam" id="TIGR01331">
    <property type="entry name" value="bisphos_cysQ"/>
    <property type="match status" value="1"/>
</dbReference>
<reference evidence="6" key="1">
    <citation type="submission" date="2022-10" db="EMBL/GenBank/DDBJ databases">
        <authorList>
            <person name="Yu W.X."/>
        </authorList>
    </citation>
    <scope>NUCLEOTIDE SEQUENCE</scope>
    <source>
        <strain evidence="6">AAT</strain>
    </source>
</reference>
<feature type="binding site" evidence="4">
    <location>
        <position position="226"/>
    </location>
    <ligand>
        <name>substrate</name>
    </ligand>
</feature>
<accession>A0AAE3M3U4</accession>
<feature type="binding site" evidence="5">
    <location>
        <position position="226"/>
    </location>
    <ligand>
        <name>Mg(2+)</name>
        <dbReference type="ChEBI" id="CHEBI:18420"/>
        <label>1</label>
        <note>catalytic</note>
    </ligand>
</feature>
<dbReference type="InterPro" id="IPR050725">
    <property type="entry name" value="CysQ/Inositol_MonoPase"/>
</dbReference>
<dbReference type="Pfam" id="PF00459">
    <property type="entry name" value="Inositol_P"/>
    <property type="match status" value="1"/>
</dbReference>
<dbReference type="PANTHER" id="PTHR43028:SF5">
    <property type="entry name" value="3'(2'),5'-BISPHOSPHATE NUCLEOTIDASE 1"/>
    <property type="match status" value="1"/>
</dbReference>
<dbReference type="Gene3D" id="3.40.190.80">
    <property type="match status" value="1"/>
</dbReference>
<dbReference type="InterPro" id="IPR000760">
    <property type="entry name" value="Inositol_monophosphatase-like"/>
</dbReference>
<feature type="binding site" evidence="5">
    <location>
        <position position="84"/>
    </location>
    <ligand>
        <name>Mg(2+)</name>
        <dbReference type="ChEBI" id="CHEBI:18420"/>
        <label>1</label>
        <note>catalytic</note>
    </ligand>
</feature>
<dbReference type="EMBL" id="JAPDPJ010000018">
    <property type="protein sequence ID" value="MCW3786746.1"/>
    <property type="molecule type" value="Genomic_DNA"/>
</dbReference>
<dbReference type="EC" id="3.1.3.7" evidence="4"/>
<feature type="binding site" evidence="5">
    <location>
        <position position="86"/>
    </location>
    <ligand>
        <name>Mg(2+)</name>
        <dbReference type="ChEBI" id="CHEBI:18420"/>
        <label>1</label>
        <note>catalytic</note>
    </ligand>
</feature>
<sequence length="283" mass="31371">MDKLLKVAIDASIEAGKAIMDIFENGDFGVEKKADNSPLTLADKAAHNIIEKCLLTTDLPILSEEGKHEDFEIRKGWNKLWIVDPLDGTKEFVKKTGEFTVNIALIENNYPVLGVVFVPATGVLYYGGTASSSYKVQLNDDWRVTDIKKLDIGNTQKLPLGKSGDVFRIVASVSHLSKETEEFTEILKDEYGKTDFMSVGSSIKICKVAEGSADVYPRLGPTMEWDTAAGQAVAEGAGMKFINWKTQARFDYNRQELLNAWFVVAGEKVSEEQLLMLISKSNF</sequence>
<keyword evidence="3 4" id="KW-0460">Magnesium</keyword>